<dbReference type="PROSITE" id="PS51421">
    <property type="entry name" value="RAS"/>
    <property type="match status" value="1"/>
</dbReference>
<dbReference type="Pfam" id="PF00071">
    <property type="entry name" value="Ras"/>
    <property type="match status" value="1"/>
</dbReference>
<accession>A0A812UVI0</accession>
<keyword evidence="2" id="KW-0547">Nucleotide-binding</keyword>
<dbReference type="InterPro" id="IPR001806">
    <property type="entry name" value="Small_GTPase"/>
</dbReference>
<evidence type="ECO:0000256" key="2">
    <source>
        <dbReference type="ARBA" id="ARBA00022741"/>
    </source>
</evidence>
<evidence type="ECO:0000313" key="6">
    <source>
        <dbReference type="Proteomes" id="UP000601435"/>
    </source>
</evidence>
<keyword evidence="4" id="KW-0449">Lipoprotein</keyword>
<dbReference type="PROSITE" id="PS51419">
    <property type="entry name" value="RAB"/>
    <property type="match status" value="1"/>
</dbReference>
<dbReference type="SMART" id="SM00174">
    <property type="entry name" value="RHO"/>
    <property type="match status" value="1"/>
</dbReference>
<evidence type="ECO:0000256" key="4">
    <source>
        <dbReference type="ARBA" id="ARBA00023288"/>
    </source>
</evidence>
<dbReference type="FunFam" id="3.40.50.300:FF:001129">
    <property type="entry name" value="ras-related protein Rab-44 isoform X2"/>
    <property type="match status" value="1"/>
</dbReference>
<dbReference type="SMART" id="SM00176">
    <property type="entry name" value="RAN"/>
    <property type="match status" value="1"/>
</dbReference>
<gene>
    <name evidence="5" type="primary">RAB2A</name>
    <name evidence="5" type="ORF">SNEC2469_LOCUS17216</name>
</gene>
<reference evidence="5" key="1">
    <citation type="submission" date="2021-02" db="EMBL/GenBank/DDBJ databases">
        <authorList>
            <person name="Dougan E. K."/>
            <person name="Rhodes N."/>
            <person name="Thang M."/>
            <person name="Chan C."/>
        </authorList>
    </citation>
    <scope>NUCLEOTIDE SEQUENCE</scope>
</reference>
<keyword evidence="6" id="KW-1185">Reference proteome</keyword>
<dbReference type="PANTHER" id="PTHR47979">
    <property type="entry name" value="DRAB11-RELATED"/>
    <property type="match status" value="1"/>
</dbReference>
<dbReference type="SUPFAM" id="SSF52540">
    <property type="entry name" value="P-loop containing nucleoside triphosphate hydrolases"/>
    <property type="match status" value="1"/>
</dbReference>
<evidence type="ECO:0000256" key="3">
    <source>
        <dbReference type="ARBA" id="ARBA00023134"/>
    </source>
</evidence>
<dbReference type="Gene3D" id="3.40.50.300">
    <property type="entry name" value="P-loop containing nucleotide triphosphate hydrolases"/>
    <property type="match status" value="1"/>
</dbReference>
<keyword evidence="3" id="KW-0342">GTP-binding</keyword>
<dbReference type="InterPro" id="IPR005225">
    <property type="entry name" value="Small_GTP-bd"/>
</dbReference>
<name>A0A812UVI0_9DINO</name>
<organism evidence="5 6">
    <name type="scientific">Symbiodinium necroappetens</name>
    <dbReference type="NCBI Taxonomy" id="1628268"/>
    <lineage>
        <taxon>Eukaryota</taxon>
        <taxon>Sar</taxon>
        <taxon>Alveolata</taxon>
        <taxon>Dinophyceae</taxon>
        <taxon>Suessiales</taxon>
        <taxon>Symbiodiniaceae</taxon>
        <taxon>Symbiodinium</taxon>
    </lineage>
</organism>
<evidence type="ECO:0000313" key="5">
    <source>
        <dbReference type="EMBL" id="CAE7601133.1"/>
    </source>
</evidence>
<protein>
    <submittedName>
        <fullName evidence="5">RAB2A protein</fullName>
    </submittedName>
</protein>
<dbReference type="EMBL" id="CAJNJA010028382">
    <property type="protein sequence ID" value="CAE7601133.1"/>
    <property type="molecule type" value="Genomic_DNA"/>
</dbReference>
<sequence length="279" mass="31281">MRTRLKDCACCGSSTSDVKKRHLNLRIPSGALAWSRGFMLNSLCCYRNPSPKWLLGTQPSAEDAPGRFSWSPYLSSGSPLSRQRASTREVSLPQSVESWMPDYPQLFKFMLLGDEAAGKTCLLLRFTDKKYHTKHRTIGVDFGSRNVDVQGEAIRLQCWDCAGGDRFRSIIRTYYRGAAGALLVYDVTQRDSFEHLPEWLKEIREHMDRGLAITLVGNKADMDKNRQVSFEEGSRFATEHGLGFLETSAVTGQHVDDAFLVTARQALARRPTRARPGGG</sequence>
<dbReference type="InterPro" id="IPR027417">
    <property type="entry name" value="P-loop_NTPase"/>
</dbReference>
<dbReference type="NCBIfam" id="TIGR00231">
    <property type="entry name" value="small_GTP"/>
    <property type="match status" value="1"/>
</dbReference>
<proteinExistence type="inferred from homology"/>
<dbReference type="SMART" id="SM00175">
    <property type="entry name" value="RAB"/>
    <property type="match status" value="1"/>
</dbReference>
<dbReference type="GO" id="GO:0003924">
    <property type="term" value="F:GTPase activity"/>
    <property type="evidence" value="ECO:0007669"/>
    <property type="project" value="InterPro"/>
</dbReference>
<dbReference type="Proteomes" id="UP000601435">
    <property type="component" value="Unassembled WGS sequence"/>
</dbReference>
<dbReference type="CDD" id="cd00154">
    <property type="entry name" value="Rab"/>
    <property type="match status" value="1"/>
</dbReference>
<dbReference type="SMART" id="SM00177">
    <property type="entry name" value="ARF"/>
    <property type="match status" value="1"/>
</dbReference>
<comment type="caution">
    <text evidence="5">The sequence shown here is derived from an EMBL/GenBank/DDBJ whole genome shotgun (WGS) entry which is preliminary data.</text>
</comment>
<dbReference type="PRINTS" id="PR00449">
    <property type="entry name" value="RASTRNSFRMNG"/>
</dbReference>
<dbReference type="SMART" id="SM00173">
    <property type="entry name" value="RAS"/>
    <property type="match status" value="1"/>
</dbReference>
<dbReference type="GO" id="GO:0005525">
    <property type="term" value="F:GTP binding"/>
    <property type="evidence" value="ECO:0007669"/>
    <property type="project" value="UniProtKB-KW"/>
</dbReference>
<dbReference type="InterPro" id="IPR050209">
    <property type="entry name" value="Rab_GTPases_membrane_traffic"/>
</dbReference>
<evidence type="ECO:0000256" key="1">
    <source>
        <dbReference type="ARBA" id="ARBA00006270"/>
    </source>
</evidence>
<dbReference type="AlphaFoldDB" id="A0A812UVI0"/>
<comment type="similarity">
    <text evidence="1">Belongs to the small GTPase superfamily. Rab family.</text>
</comment>
<dbReference type="OrthoDB" id="8830751at2759"/>